<feature type="transmembrane region" description="Helical" evidence="7">
    <location>
        <begin position="189"/>
        <end position="214"/>
    </location>
</feature>
<evidence type="ECO:0000256" key="6">
    <source>
        <dbReference type="ARBA" id="ARBA00023136"/>
    </source>
</evidence>
<dbReference type="RefSeq" id="WP_377264754.1">
    <property type="nucleotide sequence ID" value="NZ_JBHMAA010000031.1"/>
</dbReference>
<feature type="transmembrane region" description="Helical" evidence="7">
    <location>
        <begin position="25"/>
        <end position="46"/>
    </location>
</feature>
<evidence type="ECO:0000256" key="1">
    <source>
        <dbReference type="ARBA" id="ARBA00004651"/>
    </source>
</evidence>
<dbReference type="InterPro" id="IPR035906">
    <property type="entry name" value="MetI-like_sf"/>
</dbReference>
<accession>A0ABV6AMT4</accession>
<evidence type="ECO:0000256" key="2">
    <source>
        <dbReference type="ARBA" id="ARBA00022448"/>
    </source>
</evidence>
<evidence type="ECO:0000313" key="9">
    <source>
        <dbReference type="EMBL" id="MFB9951934.1"/>
    </source>
</evidence>
<sequence>MTIEAVHPESSNGEWRQRFYPGADFVYGLASVMFVLFAWEAAVRLLDIPAFFLPRPTEVAAALVRGAPLFVPHLWVTLLSTVISFLIATALGIVLGTLVAEMPTFRRLLLPLLIALQSMPRIALAPIIIVWFGFGISSKIVLGAFTAFFPVFLNVMHGMSTIDNDQLALMRTLKASRLQTFVRIKIPTALPFILAGTNIALIFAMLSVIVAEFVGSSSGMGYLILNQSNQMDTTGVFASVFILSVVGLMFHYGLQFLRNRLLFWSAGSEIAGA</sequence>
<dbReference type="PROSITE" id="PS50928">
    <property type="entry name" value="ABC_TM1"/>
    <property type="match status" value="1"/>
</dbReference>
<feature type="transmembrane region" description="Helical" evidence="7">
    <location>
        <begin position="140"/>
        <end position="162"/>
    </location>
</feature>
<proteinExistence type="inferred from homology"/>
<protein>
    <submittedName>
        <fullName evidence="9">ABC transporter permease</fullName>
    </submittedName>
</protein>
<dbReference type="SUPFAM" id="SSF161098">
    <property type="entry name" value="MetI-like"/>
    <property type="match status" value="1"/>
</dbReference>
<evidence type="ECO:0000259" key="8">
    <source>
        <dbReference type="PROSITE" id="PS50928"/>
    </source>
</evidence>
<name>A0ABV6AMT4_9HYPH</name>
<keyword evidence="4 7" id="KW-0812">Transmembrane</keyword>
<dbReference type="CDD" id="cd06261">
    <property type="entry name" value="TM_PBP2"/>
    <property type="match status" value="1"/>
</dbReference>
<feature type="transmembrane region" description="Helical" evidence="7">
    <location>
        <begin position="234"/>
        <end position="254"/>
    </location>
</feature>
<feature type="transmembrane region" description="Helical" evidence="7">
    <location>
        <begin position="112"/>
        <end position="134"/>
    </location>
</feature>
<evidence type="ECO:0000256" key="7">
    <source>
        <dbReference type="RuleBase" id="RU363032"/>
    </source>
</evidence>
<organism evidence="9 10">
    <name type="scientific">Rhizobium puerariae</name>
    <dbReference type="NCBI Taxonomy" id="1585791"/>
    <lineage>
        <taxon>Bacteria</taxon>
        <taxon>Pseudomonadati</taxon>
        <taxon>Pseudomonadota</taxon>
        <taxon>Alphaproteobacteria</taxon>
        <taxon>Hyphomicrobiales</taxon>
        <taxon>Rhizobiaceae</taxon>
        <taxon>Rhizobium/Agrobacterium group</taxon>
        <taxon>Rhizobium</taxon>
    </lineage>
</organism>
<dbReference type="InterPro" id="IPR000515">
    <property type="entry name" value="MetI-like"/>
</dbReference>
<keyword evidence="2 7" id="KW-0813">Transport</keyword>
<keyword evidence="5 7" id="KW-1133">Transmembrane helix</keyword>
<keyword evidence="10" id="KW-1185">Reference proteome</keyword>
<feature type="domain" description="ABC transmembrane type-1" evidence="8">
    <location>
        <begin position="74"/>
        <end position="258"/>
    </location>
</feature>
<dbReference type="Gene3D" id="1.10.3720.10">
    <property type="entry name" value="MetI-like"/>
    <property type="match status" value="1"/>
</dbReference>
<gene>
    <name evidence="9" type="ORF">ACFFP0_24055</name>
</gene>
<comment type="subcellular location">
    <subcellularLocation>
        <location evidence="1 7">Cell membrane</location>
        <topology evidence="1 7">Multi-pass membrane protein</topology>
    </subcellularLocation>
</comment>
<dbReference type="EMBL" id="JBHMAA010000031">
    <property type="protein sequence ID" value="MFB9951934.1"/>
    <property type="molecule type" value="Genomic_DNA"/>
</dbReference>
<keyword evidence="6 7" id="KW-0472">Membrane</keyword>
<evidence type="ECO:0000256" key="4">
    <source>
        <dbReference type="ARBA" id="ARBA00022692"/>
    </source>
</evidence>
<dbReference type="Proteomes" id="UP001589692">
    <property type="component" value="Unassembled WGS sequence"/>
</dbReference>
<comment type="caution">
    <text evidence="9">The sequence shown here is derived from an EMBL/GenBank/DDBJ whole genome shotgun (WGS) entry which is preliminary data.</text>
</comment>
<evidence type="ECO:0000256" key="5">
    <source>
        <dbReference type="ARBA" id="ARBA00022989"/>
    </source>
</evidence>
<evidence type="ECO:0000313" key="10">
    <source>
        <dbReference type="Proteomes" id="UP001589692"/>
    </source>
</evidence>
<evidence type="ECO:0000256" key="3">
    <source>
        <dbReference type="ARBA" id="ARBA00022475"/>
    </source>
</evidence>
<feature type="transmembrane region" description="Helical" evidence="7">
    <location>
        <begin position="74"/>
        <end position="100"/>
    </location>
</feature>
<keyword evidence="3" id="KW-1003">Cell membrane</keyword>
<dbReference type="PANTHER" id="PTHR30151:SF20">
    <property type="entry name" value="ABC TRANSPORTER PERMEASE PROTEIN HI_0355-RELATED"/>
    <property type="match status" value="1"/>
</dbReference>
<dbReference type="PANTHER" id="PTHR30151">
    <property type="entry name" value="ALKANE SULFONATE ABC TRANSPORTER-RELATED, MEMBRANE SUBUNIT"/>
    <property type="match status" value="1"/>
</dbReference>
<reference evidence="9 10" key="1">
    <citation type="submission" date="2024-09" db="EMBL/GenBank/DDBJ databases">
        <authorList>
            <person name="Sun Q."/>
            <person name="Mori K."/>
        </authorList>
    </citation>
    <scope>NUCLEOTIDE SEQUENCE [LARGE SCALE GENOMIC DNA]</scope>
    <source>
        <strain evidence="9 10">TBRC 4938</strain>
    </source>
</reference>
<comment type="similarity">
    <text evidence="7">Belongs to the binding-protein-dependent transport system permease family.</text>
</comment>
<dbReference type="Pfam" id="PF00528">
    <property type="entry name" value="BPD_transp_1"/>
    <property type="match status" value="1"/>
</dbReference>